<dbReference type="PANTHER" id="PTHR37981">
    <property type="entry name" value="LIPASE 2"/>
    <property type="match status" value="1"/>
</dbReference>
<evidence type="ECO:0000256" key="1">
    <source>
        <dbReference type="SAM" id="MobiDB-lite"/>
    </source>
</evidence>
<dbReference type="Proteomes" id="UP000799324">
    <property type="component" value="Unassembled WGS sequence"/>
</dbReference>
<dbReference type="Gene3D" id="3.40.50.1110">
    <property type="entry name" value="SGNH hydrolase"/>
    <property type="match status" value="2"/>
</dbReference>
<name>A0A6A6T206_9PLEO</name>
<evidence type="ECO:0000313" key="3">
    <source>
        <dbReference type="Proteomes" id="UP000799324"/>
    </source>
</evidence>
<accession>A0A6A6T206</accession>
<dbReference type="SUPFAM" id="SSF52266">
    <property type="entry name" value="SGNH hydrolase"/>
    <property type="match status" value="2"/>
</dbReference>
<dbReference type="GO" id="GO:0016788">
    <property type="term" value="F:hydrolase activity, acting on ester bonds"/>
    <property type="evidence" value="ECO:0007669"/>
    <property type="project" value="InterPro"/>
</dbReference>
<keyword evidence="3" id="KW-1185">Reference proteome</keyword>
<dbReference type="PANTHER" id="PTHR37981:SF1">
    <property type="entry name" value="SGNH HYDROLASE-TYPE ESTERASE DOMAIN-CONTAINING PROTEIN"/>
    <property type="match status" value="1"/>
</dbReference>
<gene>
    <name evidence="2" type="ORF">K491DRAFT_680761</name>
</gene>
<sequence length="948" mass="106783">MGKVAKSGPWSSGRFINCNYTLSKIVIDTLTRTFSLNRVTIYSAGHVRKNYHSMQLFCPTAAFGLMSLLVYNVHGSRQSPIIGSVGIKRSFNNPPDLVKDWVALGDSYSAGPGAGNEYDPGGGSGKCMRRHLAYAPILQADENMLGPNGPRNQKPTFTFAACTGDTTKDLLDFSDPNANQLQKIRSGETTFATLSIGGNDILFADILAVCVYGKTLKNVGRTCGKELEKAGAILFGRDFHGRYMQMLDYVITEKFKWQEPNEASVLYQTGYIQFFDDFTTYCDSHDFLGLNPQAPKMTQDRRRTLNLIVHQLNEVLQYWIDLHNNPRTKYINRDGQMRRYVTPIHFVNIDWRYNDHRFCREGVKEPDRKTEDTWFFHAPKVPVPKAQQNNETWINETVELWPLTWEPGRPGQPGLDLNANPDEELPPFDPNNITHLLAKESIVRTFHPKPAGFDAEKEGLIYEIYKNEKQRDLTGRSLTILCIGDFSALGEGYENITPDRYGFIPYLHAMLNHDANFGGSPILHRFVGSQKTGYAGDVGHEIYPNGRYWKQIARYAASTAEFQSPLGKVILIMMGAKDIQLGRPVSDILPEVHWLLSEIWHYDESATVLLASVPMMGDIQDNGSEFWPTQKVIIELNAQFASIVNYYNRYGKKIIYVRLSATQQLRVRTNPYVPNAEGYHRIAFDFLNGIVLANKRGFFDGDAWGNSAGFSETPGYELTPFKDNEITGGIKCHQKKKSNHAPTFDTITKSLFRGAKDQDGWINSYACNKTFVFKFSWDAENYNSSAALPFSGGKTCSTFGGDNETHSTIHQFLVRRENIDDNLDDWCKTNLNTEVHMEDTGGTENVQFICPTWYDFALYVNPPKPRAYLWWLYEDYDTTDTPSIQAVPNWRGNYHSFDEAMSGIKSGIAPAFTSAPGDTPDNVPDQELGTTSTPAAYSTFDPGPTNAA</sequence>
<dbReference type="InterPro" id="IPR036514">
    <property type="entry name" value="SGNH_hydro_sf"/>
</dbReference>
<dbReference type="AlphaFoldDB" id="A0A6A6T206"/>
<reference evidence="2" key="1">
    <citation type="journal article" date="2020" name="Stud. Mycol.">
        <title>101 Dothideomycetes genomes: a test case for predicting lifestyles and emergence of pathogens.</title>
        <authorList>
            <person name="Haridas S."/>
            <person name="Albert R."/>
            <person name="Binder M."/>
            <person name="Bloem J."/>
            <person name="Labutti K."/>
            <person name="Salamov A."/>
            <person name="Andreopoulos B."/>
            <person name="Baker S."/>
            <person name="Barry K."/>
            <person name="Bills G."/>
            <person name="Bluhm B."/>
            <person name="Cannon C."/>
            <person name="Castanera R."/>
            <person name="Culley D."/>
            <person name="Daum C."/>
            <person name="Ezra D."/>
            <person name="Gonzalez J."/>
            <person name="Henrissat B."/>
            <person name="Kuo A."/>
            <person name="Liang C."/>
            <person name="Lipzen A."/>
            <person name="Lutzoni F."/>
            <person name="Magnuson J."/>
            <person name="Mondo S."/>
            <person name="Nolan M."/>
            <person name="Ohm R."/>
            <person name="Pangilinan J."/>
            <person name="Park H.-J."/>
            <person name="Ramirez L."/>
            <person name="Alfaro M."/>
            <person name="Sun H."/>
            <person name="Tritt A."/>
            <person name="Yoshinaga Y."/>
            <person name="Zwiers L.-H."/>
            <person name="Turgeon B."/>
            <person name="Goodwin S."/>
            <person name="Spatafora J."/>
            <person name="Crous P."/>
            <person name="Grigoriev I."/>
        </authorList>
    </citation>
    <scope>NUCLEOTIDE SEQUENCE</scope>
    <source>
        <strain evidence="2">CBS 122681</strain>
    </source>
</reference>
<dbReference type="CDD" id="cd01823">
    <property type="entry name" value="SEST_like"/>
    <property type="match status" value="1"/>
</dbReference>
<dbReference type="GO" id="GO:0006629">
    <property type="term" value="P:lipid metabolic process"/>
    <property type="evidence" value="ECO:0007669"/>
    <property type="project" value="TreeGrafter"/>
</dbReference>
<feature type="region of interest" description="Disordered" evidence="1">
    <location>
        <begin position="911"/>
        <end position="948"/>
    </location>
</feature>
<organism evidence="2 3">
    <name type="scientific">Lophiostoma macrostomum CBS 122681</name>
    <dbReference type="NCBI Taxonomy" id="1314788"/>
    <lineage>
        <taxon>Eukaryota</taxon>
        <taxon>Fungi</taxon>
        <taxon>Dikarya</taxon>
        <taxon>Ascomycota</taxon>
        <taxon>Pezizomycotina</taxon>
        <taxon>Dothideomycetes</taxon>
        <taxon>Pleosporomycetidae</taxon>
        <taxon>Pleosporales</taxon>
        <taxon>Lophiostomataceae</taxon>
        <taxon>Lophiostoma</taxon>
    </lineage>
</organism>
<protein>
    <submittedName>
        <fullName evidence="2">Uncharacterized protein</fullName>
    </submittedName>
</protein>
<evidence type="ECO:0000313" key="2">
    <source>
        <dbReference type="EMBL" id="KAF2653161.1"/>
    </source>
</evidence>
<dbReference type="InterPro" id="IPR037460">
    <property type="entry name" value="SEST-like"/>
</dbReference>
<proteinExistence type="predicted"/>
<dbReference type="EMBL" id="MU004386">
    <property type="protein sequence ID" value="KAF2653161.1"/>
    <property type="molecule type" value="Genomic_DNA"/>
</dbReference>
<dbReference type="OrthoDB" id="21678at2759"/>